<accession>A0A060WG76</accession>
<evidence type="ECO:0000256" key="1">
    <source>
        <dbReference type="SAM" id="MobiDB-lite"/>
    </source>
</evidence>
<name>A0A060WG76_ONCMY</name>
<evidence type="ECO:0000313" key="3">
    <source>
        <dbReference type="Proteomes" id="UP000193380"/>
    </source>
</evidence>
<dbReference type="AlphaFoldDB" id="A0A060WG76"/>
<gene>
    <name evidence="2" type="ORF">GSONMT00074985001</name>
</gene>
<evidence type="ECO:0000313" key="2">
    <source>
        <dbReference type="EMBL" id="CDQ66253.1"/>
    </source>
</evidence>
<dbReference type="PaxDb" id="8022-A0A060WG76"/>
<reference evidence="2" key="1">
    <citation type="journal article" date="2014" name="Nat. Commun.">
        <title>The rainbow trout genome provides novel insights into evolution after whole-genome duplication in vertebrates.</title>
        <authorList>
            <person name="Berthelot C."/>
            <person name="Brunet F."/>
            <person name="Chalopin D."/>
            <person name="Juanchich A."/>
            <person name="Bernard M."/>
            <person name="Noel B."/>
            <person name="Bento P."/>
            <person name="Da Silva C."/>
            <person name="Labadie K."/>
            <person name="Alberti A."/>
            <person name="Aury J.M."/>
            <person name="Louis A."/>
            <person name="Dehais P."/>
            <person name="Bardou P."/>
            <person name="Montfort J."/>
            <person name="Klopp C."/>
            <person name="Cabau C."/>
            <person name="Gaspin C."/>
            <person name="Thorgaard G.H."/>
            <person name="Boussaha M."/>
            <person name="Quillet E."/>
            <person name="Guyomard R."/>
            <person name="Galiana D."/>
            <person name="Bobe J."/>
            <person name="Volff J.N."/>
            <person name="Genet C."/>
            <person name="Wincker P."/>
            <person name="Jaillon O."/>
            <person name="Roest Crollius H."/>
            <person name="Guiguen Y."/>
        </authorList>
    </citation>
    <scope>NUCLEOTIDE SEQUENCE [LARGE SCALE GENOMIC DNA]</scope>
</reference>
<dbReference type="EMBL" id="FR904536">
    <property type="protein sequence ID" value="CDQ66253.1"/>
    <property type="molecule type" value="Genomic_DNA"/>
</dbReference>
<feature type="compositionally biased region" description="Polar residues" evidence="1">
    <location>
        <begin position="158"/>
        <end position="214"/>
    </location>
</feature>
<dbReference type="Proteomes" id="UP000193380">
    <property type="component" value="Unassembled WGS sequence"/>
</dbReference>
<proteinExistence type="predicted"/>
<protein>
    <submittedName>
        <fullName evidence="2">Uncharacterized protein</fullName>
    </submittedName>
</protein>
<feature type="region of interest" description="Disordered" evidence="1">
    <location>
        <begin position="158"/>
        <end position="226"/>
    </location>
</feature>
<organism evidence="2 3">
    <name type="scientific">Oncorhynchus mykiss</name>
    <name type="common">Rainbow trout</name>
    <name type="synonym">Salmo gairdneri</name>
    <dbReference type="NCBI Taxonomy" id="8022"/>
    <lineage>
        <taxon>Eukaryota</taxon>
        <taxon>Metazoa</taxon>
        <taxon>Chordata</taxon>
        <taxon>Craniata</taxon>
        <taxon>Vertebrata</taxon>
        <taxon>Euteleostomi</taxon>
        <taxon>Actinopterygii</taxon>
        <taxon>Neopterygii</taxon>
        <taxon>Teleostei</taxon>
        <taxon>Protacanthopterygii</taxon>
        <taxon>Salmoniformes</taxon>
        <taxon>Salmonidae</taxon>
        <taxon>Salmoninae</taxon>
        <taxon>Oncorhynchus</taxon>
    </lineage>
</organism>
<reference evidence="2" key="2">
    <citation type="submission" date="2014-03" db="EMBL/GenBank/DDBJ databases">
        <authorList>
            <person name="Genoscope - CEA"/>
        </authorList>
    </citation>
    <scope>NUCLEOTIDE SEQUENCE</scope>
</reference>
<sequence length="226" mass="24640">MVIVCCCYVMGYHTLTSIPIVVGVFFLRGLCPLYCHFLCSFHGQFLRSPPETALHSSQHHDHQNDQGHHCYHHSVSLSEKSRCFLGKCQRMAGREAEVECISTTQIGEDLIHSTSQTGEDLVHSTSQTGEDLIHSTSQTGEDLIHSTSQTGEDLVQNTSQTGEDLVHSTSQAGEDLVHSTSQTGEDLVHSTSQTGEDLVHSTSQTGAVQGTQREGSGVGEPKEMEF</sequence>